<keyword evidence="2" id="KW-0547">Nucleotide-binding</keyword>
<dbReference type="PROSITE" id="PS51192">
    <property type="entry name" value="HELICASE_ATP_BIND_1"/>
    <property type="match status" value="1"/>
</dbReference>
<sequence>MPINFKKRTPNKGAERKTHPREIYDTLDRHANKGPLRVPVQNTILDEWFSDRKDQRDVILKLPTGEGKTLIGLLILQSKINQKKGSCLYVCPNKYLAAQVRIQADEFGIQHCDITAHGLPEDFINGEKILITHAQTIFNGRSANFGIGRDSVEVENILLDDAHSCIEAIKSASKFKIPRSSDCYHELLQLFGESLAGQGAGTFADIQNESRNAILAVPYWEWEAKQDEVVQVLSKYNKSKDKHVWFVWELLKNNLSNCVAAFSGMELEISPRLLPIEMFGTFDKASHRVFMSATISNDSFFIRDLGLKREVIENPLTFEKKWSGEKMILIPSLIDGTLTREEIINWIGQWGETNYGVVAITPSNWHRKIWESIGAQAVDKTNLITEVEKLKQGKFPHPLVMAAKYDGIDLPDNMCRILVLDSLPITETISEKYLEQCVPNSTFTQIKTAQTIEQGLGRAVRGEKDYCVVLVLGNDLVKQIRFKGSRPFLSPQTRKQIDIGLDLAKFAREDMDESKGYIHMLLSVINQGLGRDESWKEFYVESMNAINLDDGRSTRTSDEMLIQERKAEIYFSDGNYDKAVEAIQSLLDHHADKISKDEKGWYLQEMSRFLYAKNRVDGMAMQVNAHRTNKRLFLPPDGYQVTKIDLRAHERLSNIKSFIGEYADFEDFLVYMDEVFSRLEFGIKAEKFEKAIDELGKLLGFNTEMPDSNWKSGPDNLWAIKDGEYLFIECKSEVLLTRAEIQKEETGQFNNNIAWFNRFYPGAKVSYTIAIPTKKVKANTGFNEPVSVLRQRGLKKLVRNARSFVLGFKNSDLKGLSDEMLHQSIAQHKLSSDLLVEEYFEPVQYI</sequence>
<gene>
    <name evidence="2" type="ORF">GTW09_11425</name>
</gene>
<dbReference type="Pfam" id="PF00270">
    <property type="entry name" value="DEAD"/>
    <property type="match status" value="1"/>
</dbReference>
<dbReference type="Proteomes" id="UP000478837">
    <property type="component" value="Unassembled WGS sequence"/>
</dbReference>
<feature type="domain" description="Helicase ATP-binding" evidence="1">
    <location>
        <begin position="49"/>
        <end position="313"/>
    </location>
</feature>
<evidence type="ECO:0000259" key="1">
    <source>
        <dbReference type="PROSITE" id="PS51192"/>
    </source>
</evidence>
<dbReference type="SMART" id="SM00491">
    <property type="entry name" value="HELICc2"/>
    <property type="match status" value="1"/>
</dbReference>
<dbReference type="GO" id="GO:0006139">
    <property type="term" value="P:nucleobase-containing compound metabolic process"/>
    <property type="evidence" value="ECO:0007669"/>
    <property type="project" value="InterPro"/>
</dbReference>
<keyword evidence="3" id="KW-1185">Reference proteome</keyword>
<keyword evidence="2" id="KW-0347">Helicase</keyword>
<dbReference type="AlphaFoldDB" id="A0A6L9MVI1"/>
<dbReference type="EMBL" id="JAAAWP010000006">
    <property type="protein sequence ID" value="NDW22136.1"/>
    <property type="molecule type" value="Genomic_DNA"/>
</dbReference>
<comment type="caution">
    <text evidence="2">The sequence shown here is derived from an EMBL/GenBank/DDBJ whole genome shotgun (WGS) entry which is preliminary data.</text>
</comment>
<dbReference type="Gene3D" id="3.40.50.300">
    <property type="entry name" value="P-loop containing nucleotide triphosphate hydrolases"/>
    <property type="match status" value="2"/>
</dbReference>
<dbReference type="Pfam" id="PF13307">
    <property type="entry name" value="Helicase_C_2"/>
    <property type="match status" value="1"/>
</dbReference>
<accession>A0A6L9MVI1</accession>
<dbReference type="SUPFAM" id="SSF52540">
    <property type="entry name" value="P-loop containing nucleoside triphosphate hydrolases"/>
    <property type="match status" value="1"/>
</dbReference>
<dbReference type="InterPro" id="IPR006555">
    <property type="entry name" value="ATP-dep_Helicase_C"/>
</dbReference>
<dbReference type="GO" id="GO:0016818">
    <property type="term" value="F:hydrolase activity, acting on acid anhydrides, in phosphorus-containing anhydrides"/>
    <property type="evidence" value="ECO:0007669"/>
    <property type="project" value="InterPro"/>
</dbReference>
<dbReference type="GO" id="GO:0004386">
    <property type="term" value="F:helicase activity"/>
    <property type="evidence" value="ECO:0007669"/>
    <property type="project" value="UniProtKB-KW"/>
</dbReference>
<dbReference type="GO" id="GO:0003676">
    <property type="term" value="F:nucleic acid binding"/>
    <property type="evidence" value="ECO:0007669"/>
    <property type="project" value="InterPro"/>
</dbReference>
<protein>
    <submittedName>
        <fullName evidence="2">DEAD/DEAH box helicase family protein</fullName>
    </submittedName>
</protein>
<dbReference type="SMART" id="SM00487">
    <property type="entry name" value="DEXDc"/>
    <property type="match status" value="1"/>
</dbReference>
<evidence type="ECO:0000313" key="3">
    <source>
        <dbReference type="Proteomes" id="UP000478837"/>
    </source>
</evidence>
<organism evidence="2 3">
    <name type="scientific">Alteromonas hispanica</name>
    <dbReference type="NCBI Taxonomy" id="315421"/>
    <lineage>
        <taxon>Bacteria</taxon>
        <taxon>Pseudomonadati</taxon>
        <taxon>Pseudomonadota</taxon>
        <taxon>Gammaproteobacteria</taxon>
        <taxon>Alteromonadales</taxon>
        <taxon>Alteromonadaceae</taxon>
        <taxon>Alteromonas/Salinimonas group</taxon>
        <taxon>Alteromonas</taxon>
    </lineage>
</organism>
<name>A0A6L9MVI1_9ALTE</name>
<reference evidence="2 3" key="1">
    <citation type="submission" date="2020-01" db="EMBL/GenBank/DDBJ databases">
        <title>Genomes of bacteria type strains.</title>
        <authorList>
            <person name="Chen J."/>
            <person name="Zhu S."/>
            <person name="Yang J."/>
        </authorList>
    </citation>
    <scope>NUCLEOTIDE SEQUENCE [LARGE SCALE GENOMIC DNA]</scope>
    <source>
        <strain evidence="2 3">LMG 22958</strain>
    </source>
</reference>
<dbReference type="GO" id="GO:0005524">
    <property type="term" value="F:ATP binding"/>
    <property type="evidence" value="ECO:0007669"/>
    <property type="project" value="InterPro"/>
</dbReference>
<evidence type="ECO:0000313" key="2">
    <source>
        <dbReference type="EMBL" id="NDW22136.1"/>
    </source>
</evidence>
<dbReference type="RefSeq" id="WP_163111987.1">
    <property type="nucleotide sequence ID" value="NZ_JAAAWP010000006.1"/>
</dbReference>
<keyword evidence="2" id="KW-0378">Hydrolase</keyword>
<dbReference type="InterPro" id="IPR027417">
    <property type="entry name" value="P-loop_NTPase"/>
</dbReference>
<keyword evidence="2" id="KW-0067">ATP-binding</keyword>
<dbReference type="InterPro" id="IPR011545">
    <property type="entry name" value="DEAD/DEAH_box_helicase_dom"/>
</dbReference>
<proteinExistence type="predicted"/>
<dbReference type="InterPro" id="IPR014001">
    <property type="entry name" value="Helicase_ATP-bd"/>
</dbReference>